<dbReference type="OrthoDB" id="9788327at2"/>
<dbReference type="PANTHER" id="PTHR46333:SF2">
    <property type="entry name" value="CYTOKINESIS PROTEIN 3"/>
    <property type="match status" value="1"/>
</dbReference>
<dbReference type="SMART" id="SM00460">
    <property type="entry name" value="TGc"/>
    <property type="match status" value="1"/>
</dbReference>
<keyword evidence="3" id="KW-1185">Reference proteome</keyword>
<proteinExistence type="predicted"/>
<dbReference type="Proteomes" id="UP000245670">
    <property type="component" value="Unassembled WGS sequence"/>
</dbReference>
<dbReference type="Gene3D" id="3.10.620.30">
    <property type="match status" value="1"/>
</dbReference>
<dbReference type="GO" id="GO:0005737">
    <property type="term" value="C:cytoplasm"/>
    <property type="evidence" value="ECO:0007669"/>
    <property type="project" value="TreeGrafter"/>
</dbReference>
<sequence>MYQNNLSNNIYMQKIGFFLLFFFVNFCFAQQSDFKHIDFTKADYIAKTYKTKKLLELNKTTHLLTKNLETDVEKLRAIYLWICTNIANDFSLYALNNRKRKRFLQDSIKLEKWNSKFKKVLFKKLLRRKKTICTGYAYLLKEMCTIAGIESKMVNGIGRTSSVDLSVLKMPNHTWNIVKLNNKWYLCDPTWSTGISFPEEGRFQFQYNDGYFLTDPKLFFHNHYPIKKEFSLIENKSTSFLEFSELPLLYNDAFVYLKKHISPSTMYHVIKQGSAFNFQYKLNKKVMLKNVKLVYFKSDSEIKLKPKIELKENLLKITHTFKRKGFYDIHLYIDKKIIATYTFKVLKND</sequence>
<feature type="domain" description="Transglutaminase-like" evidence="1">
    <location>
        <begin position="125"/>
        <end position="191"/>
    </location>
</feature>
<gene>
    <name evidence="2" type="ORF">DIS07_00820</name>
</gene>
<dbReference type="Pfam" id="PF01841">
    <property type="entry name" value="Transglut_core"/>
    <property type="match status" value="1"/>
</dbReference>
<name>A0A2U2JDJ1_9FLAO</name>
<protein>
    <recommendedName>
        <fullName evidence="1">Transglutaminase-like domain-containing protein</fullName>
    </recommendedName>
</protein>
<reference evidence="2 3" key="1">
    <citation type="submission" date="2018-05" db="EMBL/GenBank/DDBJ databases">
        <title>Polaribacter aquimarinus sp. nov., isolated from sediment in a sediment of sea.</title>
        <authorList>
            <person name="Lu D."/>
        </authorList>
    </citation>
    <scope>NUCLEOTIDE SEQUENCE [LARGE SCALE GENOMIC DNA]</scope>
    <source>
        <strain evidence="2 3">ZY113</strain>
    </source>
</reference>
<dbReference type="EMBL" id="QFFG01000001">
    <property type="protein sequence ID" value="PWG06406.1"/>
    <property type="molecule type" value="Genomic_DNA"/>
</dbReference>
<evidence type="ECO:0000313" key="3">
    <source>
        <dbReference type="Proteomes" id="UP000245670"/>
    </source>
</evidence>
<dbReference type="InterPro" id="IPR038765">
    <property type="entry name" value="Papain-like_cys_pep_sf"/>
</dbReference>
<evidence type="ECO:0000313" key="2">
    <source>
        <dbReference type="EMBL" id="PWG06406.1"/>
    </source>
</evidence>
<dbReference type="AlphaFoldDB" id="A0A2U2JDJ1"/>
<evidence type="ECO:0000259" key="1">
    <source>
        <dbReference type="SMART" id="SM00460"/>
    </source>
</evidence>
<dbReference type="InterPro" id="IPR052557">
    <property type="entry name" value="CAP/Cytokinesis_protein"/>
</dbReference>
<dbReference type="PANTHER" id="PTHR46333">
    <property type="entry name" value="CYTOKINESIS PROTEIN 3"/>
    <property type="match status" value="1"/>
</dbReference>
<organism evidence="2 3">
    <name type="scientific">Polaribacter aquimarinus</name>
    <dbReference type="NCBI Taxonomy" id="2100726"/>
    <lineage>
        <taxon>Bacteria</taxon>
        <taxon>Pseudomonadati</taxon>
        <taxon>Bacteroidota</taxon>
        <taxon>Flavobacteriia</taxon>
        <taxon>Flavobacteriales</taxon>
        <taxon>Flavobacteriaceae</taxon>
    </lineage>
</organism>
<dbReference type="SUPFAM" id="SSF54001">
    <property type="entry name" value="Cysteine proteinases"/>
    <property type="match status" value="1"/>
</dbReference>
<comment type="caution">
    <text evidence="2">The sequence shown here is derived from an EMBL/GenBank/DDBJ whole genome shotgun (WGS) entry which is preliminary data.</text>
</comment>
<dbReference type="InterPro" id="IPR002931">
    <property type="entry name" value="Transglutaminase-like"/>
</dbReference>
<accession>A0A2U2JDJ1</accession>